<dbReference type="RefSeq" id="XP_040760480.1">
    <property type="nucleotide sequence ID" value="XM_040909754.1"/>
</dbReference>
<keyword evidence="2" id="KW-1185">Reference proteome</keyword>
<gene>
    <name evidence="1" type="ORF">LAESUDRAFT_729990</name>
</gene>
<dbReference type="AlphaFoldDB" id="A0A165CFX9"/>
<reference evidence="1 2" key="1">
    <citation type="journal article" date="2016" name="Mol. Biol. Evol.">
        <title>Comparative Genomics of Early-Diverging Mushroom-Forming Fungi Provides Insights into the Origins of Lignocellulose Decay Capabilities.</title>
        <authorList>
            <person name="Nagy L.G."/>
            <person name="Riley R."/>
            <person name="Tritt A."/>
            <person name="Adam C."/>
            <person name="Daum C."/>
            <person name="Floudas D."/>
            <person name="Sun H."/>
            <person name="Yadav J.S."/>
            <person name="Pangilinan J."/>
            <person name="Larsson K.H."/>
            <person name="Matsuura K."/>
            <person name="Barry K."/>
            <person name="Labutti K."/>
            <person name="Kuo R."/>
            <person name="Ohm R.A."/>
            <person name="Bhattacharya S.S."/>
            <person name="Shirouzu T."/>
            <person name="Yoshinaga Y."/>
            <person name="Martin F.M."/>
            <person name="Grigoriev I.V."/>
            <person name="Hibbett D.S."/>
        </authorList>
    </citation>
    <scope>NUCLEOTIDE SEQUENCE [LARGE SCALE GENOMIC DNA]</scope>
    <source>
        <strain evidence="1 2">93-53</strain>
    </source>
</reference>
<evidence type="ECO:0000313" key="1">
    <source>
        <dbReference type="EMBL" id="KZT02740.1"/>
    </source>
</evidence>
<protein>
    <submittedName>
        <fullName evidence="1">Uncharacterized protein</fullName>
    </submittedName>
</protein>
<dbReference type="EMBL" id="KV427650">
    <property type="protein sequence ID" value="KZT02740.1"/>
    <property type="molecule type" value="Genomic_DNA"/>
</dbReference>
<dbReference type="InParanoid" id="A0A165CFX9"/>
<evidence type="ECO:0000313" key="2">
    <source>
        <dbReference type="Proteomes" id="UP000076871"/>
    </source>
</evidence>
<organism evidence="1 2">
    <name type="scientific">Laetiporus sulphureus 93-53</name>
    <dbReference type="NCBI Taxonomy" id="1314785"/>
    <lineage>
        <taxon>Eukaryota</taxon>
        <taxon>Fungi</taxon>
        <taxon>Dikarya</taxon>
        <taxon>Basidiomycota</taxon>
        <taxon>Agaricomycotina</taxon>
        <taxon>Agaricomycetes</taxon>
        <taxon>Polyporales</taxon>
        <taxon>Laetiporus</taxon>
    </lineage>
</organism>
<dbReference type="Proteomes" id="UP000076871">
    <property type="component" value="Unassembled WGS sequence"/>
</dbReference>
<sequence>MKICPLRLENLTASEHHTSAPRTREELTNGRTCLVAYDHPRPLAHEHIHRLHDAAFSSSTHDTGAFVITYTLRSLHRSCVLRTSSARRVISSTLG</sequence>
<proteinExistence type="predicted"/>
<accession>A0A165CFX9</accession>
<name>A0A165CFX9_9APHY</name>
<dbReference type="GeneID" id="63826783"/>